<accession>A0ABY0H9W8</accession>
<protein>
    <recommendedName>
        <fullName evidence="4">NAD(P)-binding protein</fullName>
    </recommendedName>
</protein>
<dbReference type="InterPro" id="IPR002347">
    <property type="entry name" value="SDR_fam"/>
</dbReference>
<name>A0ABY0H9W8_9PEZI</name>
<dbReference type="PANTHER" id="PTHR43157">
    <property type="entry name" value="PHOSPHATIDYLINOSITOL-GLYCAN BIOSYNTHESIS CLASS F PROTEIN-RELATED"/>
    <property type="match status" value="1"/>
</dbReference>
<dbReference type="Gene3D" id="3.40.50.720">
    <property type="entry name" value="NAD(P)-binding Rossmann-like Domain"/>
    <property type="match status" value="1"/>
</dbReference>
<organism evidence="2 3">
    <name type="scientific">Monosporascus cannonballus</name>
    <dbReference type="NCBI Taxonomy" id="155416"/>
    <lineage>
        <taxon>Eukaryota</taxon>
        <taxon>Fungi</taxon>
        <taxon>Dikarya</taxon>
        <taxon>Ascomycota</taxon>
        <taxon>Pezizomycotina</taxon>
        <taxon>Sordariomycetes</taxon>
        <taxon>Xylariomycetidae</taxon>
        <taxon>Xylariales</taxon>
        <taxon>Xylariales incertae sedis</taxon>
        <taxon>Monosporascus</taxon>
    </lineage>
</organism>
<evidence type="ECO:0008006" key="4">
    <source>
        <dbReference type="Google" id="ProtNLM"/>
    </source>
</evidence>
<gene>
    <name evidence="2" type="ORF">DL762_003699</name>
</gene>
<evidence type="ECO:0000313" key="2">
    <source>
        <dbReference type="EMBL" id="RYO88577.1"/>
    </source>
</evidence>
<sequence>MALAMTLYRSTETTESYSQILITGVAPQGVGEGTAVAFASQRPKNLLLVSRTPEKIEAVASSIRAQYPTVRVKVIIMDLASQASIRKAAAAVAEEIDTLGILINNAGATYHHRQWTAEGIEIQFGANHIGPFLFTKLLFPLLQAAARSSPPRSTRIINLSSNGHRLSPVRFHDYNFEGKEMPEEERPFPNLRPAFAKVHDDGYMPTIAYAQSKTANVLFTVYLQKHLRSRGIASYAVHPGSVITHLGRQHDEETANAISKVSDYWKTIDEGAATSLVAALDPKLSECRGLYMSNCQFSDAADFAKDYEIAKRLWHLSEELIGGKFTIE</sequence>
<evidence type="ECO:0000256" key="1">
    <source>
        <dbReference type="ARBA" id="ARBA00023002"/>
    </source>
</evidence>
<dbReference type="EMBL" id="QJNS01000085">
    <property type="protein sequence ID" value="RYO88577.1"/>
    <property type="molecule type" value="Genomic_DNA"/>
</dbReference>
<evidence type="ECO:0000313" key="3">
    <source>
        <dbReference type="Proteomes" id="UP000294003"/>
    </source>
</evidence>
<dbReference type="PANTHER" id="PTHR43157:SF31">
    <property type="entry name" value="PHOSPHATIDYLINOSITOL-GLYCAN BIOSYNTHESIS CLASS F PROTEIN"/>
    <property type="match status" value="1"/>
</dbReference>
<dbReference type="Proteomes" id="UP000294003">
    <property type="component" value="Unassembled WGS sequence"/>
</dbReference>
<dbReference type="PRINTS" id="PR00081">
    <property type="entry name" value="GDHRDH"/>
</dbReference>
<keyword evidence="1" id="KW-0560">Oxidoreductase</keyword>
<keyword evidence="3" id="KW-1185">Reference proteome</keyword>
<proteinExistence type="predicted"/>
<dbReference type="SUPFAM" id="SSF51735">
    <property type="entry name" value="NAD(P)-binding Rossmann-fold domains"/>
    <property type="match status" value="1"/>
</dbReference>
<dbReference type="Pfam" id="PF00106">
    <property type="entry name" value="adh_short"/>
    <property type="match status" value="1"/>
</dbReference>
<dbReference type="InterPro" id="IPR036291">
    <property type="entry name" value="NAD(P)-bd_dom_sf"/>
</dbReference>
<comment type="caution">
    <text evidence="2">The sequence shown here is derived from an EMBL/GenBank/DDBJ whole genome shotgun (WGS) entry which is preliminary data.</text>
</comment>
<reference evidence="2 3" key="1">
    <citation type="submission" date="2018-06" db="EMBL/GenBank/DDBJ databases">
        <title>Complete Genomes of Monosporascus.</title>
        <authorList>
            <person name="Robinson A.J."/>
            <person name="Natvig D.O."/>
        </authorList>
    </citation>
    <scope>NUCLEOTIDE SEQUENCE [LARGE SCALE GENOMIC DNA]</scope>
    <source>
        <strain evidence="2 3">CBS 609.92</strain>
    </source>
</reference>